<proteinExistence type="predicted"/>
<dbReference type="InterPro" id="IPR036691">
    <property type="entry name" value="Endo/exonu/phosph_ase_sf"/>
</dbReference>
<evidence type="ECO:0008006" key="3">
    <source>
        <dbReference type="Google" id="ProtNLM"/>
    </source>
</evidence>
<dbReference type="EMBL" id="JACXVP010000010">
    <property type="protein sequence ID" value="KAG5579902.1"/>
    <property type="molecule type" value="Genomic_DNA"/>
</dbReference>
<protein>
    <recommendedName>
        <fullName evidence="3">Endonuclease/exonuclease/phosphatase domain-containing protein</fullName>
    </recommendedName>
</protein>
<organism evidence="1 2">
    <name type="scientific">Solanum commersonii</name>
    <name type="common">Commerson's wild potato</name>
    <name type="synonym">Commerson's nightshade</name>
    <dbReference type="NCBI Taxonomy" id="4109"/>
    <lineage>
        <taxon>Eukaryota</taxon>
        <taxon>Viridiplantae</taxon>
        <taxon>Streptophyta</taxon>
        <taxon>Embryophyta</taxon>
        <taxon>Tracheophyta</taxon>
        <taxon>Spermatophyta</taxon>
        <taxon>Magnoliopsida</taxon>
        <taxon>eudicotyledons</taxon>
        <taxon>Gunneridae</taxon>
        <taxon>Pentapetalae</taxon>
        <taxon>asterids</taxon>
        <taxon>lamiids</taxon>
        <taxon>Solanales</taxon>
        <taxon>Solanaceae</taxon>
        <taxon>Solanoideae</taxon>
        <taxon>Solaneae</taxon>
        <taxon>Solanum</taxon>
    </lineage>
</organism>
<sequence>MKLQIFSWNVRGLNNMDTKRNLVRSRIQQEGVNIIVLVETKLRGGGRGICATVGGKQMDGRNVDGIFSAVYASYDGRERNELWEEFGAMRSFCRDFNTTRFPSEKTNCSRIFEAMSDFFSYINELELVDPPLFGGPYRWRRGK</sequence>
<dbReference type="Gene3D" id="3.60.10.10">
    <property type="entry name" value="Endonuclease/exonuclease/phosphatase"/>
    <property type="match status" value="1"/>
</dbReference>
<name>A0A9J5WY60_SOLCO</name>
<dbReference type="OrthoDB" id="851173at2759"/>
<gene>
    <name evidence="1" type="ORF">H5410_050529</name>
</gene>
<evidence type="ECO:0000313" key="2">
    <source>
        <dbReference type="Proteomes" id="UP000824120"/>
    </source>
</evidence>
<dbReference type="Proteomes" id="UP000824120">
    <property type="component" value="Chromosome 10"/>
</dbReference>
<dbReference type="AlphaFoldDB" id="A0A9J5WY60"/>
<keyword evidence="2" id="KW-1185">Reference proteome</keyword>
<reference evidence="1 2" key="1">
    <citation type="submission" date="2020-09" db="EMBL/GenBank/DDBJ databases">
        <title>De no assembly of potato wild relative species, Solanum commersonii.</title>
        <authorList>
            <person name="Cho K."/>
        </authorList>
    </citation>
    <scope>NUCLEOTIDE SEQUENCE [LARGE SCALE GENOMIC DNA]</scope>
    <source>
        <strain evidence="1">LZ3.2</strain>
        <tissue evidence="1">Leaf</tissue>
    </source>
</reference>
<comment type="caution">
    <text evidence="1">The sequence shown here is derived from an EMBL/GenBank/DDBJ whole genome shotgun (WGS) entry which is preliminary data.</text>
</comment>
<dbReference type="SUPFAM" id="SSF56219">
    <property type="entry name" value="DNase I-like"/>
    <property type="match status" value="1"/>
</dbReference>
<accession>A0A9J5WY60</accession>
<evidence type="ECO:0000313" key="1">
    <source>
        <dbReference type="EMBL" id="KAG5579902.1"/>
    </source>
</evidence>